<evidence type="ECO:0000256" key="7">
    <source>
        <dbReference type="ARBA" id="ARBA00023204"/>
    </source>
</evidence>
<dbReference type="PROSITE" id="PS00486">
    <property type="entry name" value="DNA_MISMATCH_REPAIR_2"/>
    <property type="match status" value="1"/>
</dbReference>
<reference evidence="12 13" key="1">
    <citation type="journal article" date="2018" name="Int. J. Syst. Evol. Microbiol.">
        <title>Mesosutterella multiformis gen. nov., sp. nov., a member of the family Sutterellaceae and Sutterella megalosphaeroides sp. nov., isolated from human faeces.</title>
        <authorList>
            <person name="Sakamoto M."/>
            <person name="Ikeyama N."/>
            <person name="Kunihiro T."/>
            <person name="Iino T."/>
            <person name="Yuki M."/>
            <person name="Ohkuma M."/>
        </authorList>
    </citation>
    <scope>NUCLEOTIDE SEQUENCE [LARGE SCALE GENOMIC DNA]</scope>
    <source>
        <strain evidence="12 13">6FBBBH3</strain>
    </source>
</reference>
<dbReference type="InterPro" id="IPR000432">
    <property type="entry name" value="DNA_mismatch_repair_MutS_C"/>
</dbReference>
<keyword evidence="6 9" id="KW-0238">DNA-binding</keyword>
<dbReference type="SUPFAM" id="SSF48334">
    <property type="entry name" value="DNA repair protein MutS, domain III"/>
    <property type="match status" value="1"/>
</dbReference>
<dbReference type="SMART" id="SM00533">
    <property type="entry name" value="MUTSd"/>
    <property type="match status" value="1"/>
</dbReference>
<proteinExistence type="inferred from homology"/>
<dbReference type="Gene3D" id="3.30.420.110">
    <property type="entry name" value="MutS, connector domain"/>
    <property type="match status" value="1"/>
</dbReference>
<dbReference type="InterPro" id="IPR017261">
    <property type="entry name" value="DNA_mismatch_repair_MutS/MSH"/>
</dbReference>
<dbReference type="Gene3D" id="1.10.1420.10">
    <property type="match status" value="2"/>
</dbReference>
<dbReference type="GO" id="GO:0005524">
    <property type="term" value="F:ATP binding"/>
    <property type="evidence" value="ECO:0007669"/>
    <property type="project" value="UniProtKB-UniRule"/>
</dbReference>
<organism evidence="12 13">
    <name type="scientific">Sutterella megalosphaeroides</name>
    <dbReference type="NCBI Taxonomy" id="2494234"/>
    <lineage>
        <taxon>Bacteria</taxon>
        <taxon>Pseudomonadati</taxon>
        <taxon>Pseudomonadota</taxon>
        <taxon>Betaproteobacteria</taxon>
        <taxon>Burkholderiales</taxon>
        <taxon>Sutterellaceae</taxon>
        <taxon>Sutterella</taxon>
    </lineage>
</organism>
<gene>
    <name evidence="9 12" type="primary">mutS</name>
    <name evidence="12" type="ORF">SUTMEG_07890</name>
</gene>
<dbReference type="EMBL" id="AP018786">
    <property type="protein sequence ID" value="BBF22898.1"/>
    <property type="molecule type" value="Genomic_DNA"/>
</dbReference>
<dbReference type="InterPro" id="IPR007696">
    <property type="entry name" value="DNA_mismatch_repair_MutS_core"/>
</dbReference>
<dbReference type="NCBIfam" id="TIGR01070">
    <property type="entry name" value="mutS1"/>
    <property type="match status" value="1"/>
</dbReference>
<dbReference type="OrthoDB" id="9802448at2"/>
<dbReference type="InterPro" id="IPR045076">
    <property type="entry name" value="MutS"/>
</dbReference>
<evidence type="ECO:0000256" key="9">
    <source>
        <dbReference type="HAMAP-Rule" id="MF_00096"/>
    </source>
</evidence>
<feature type="domain" description="DNA mismatch repair proteins mutS family" evidence="11">
    <location>
        <begin position="701"/>
        <end position="717"/>
    </location>
</feature>
<dbReference type="SUPFAM" id="SSF55271">
    <property type="entry name" value="DNA repair protein MutS, domain I"/>
    <property type="match status" value="1"/>
</dbReference>
<dbReference type="GO" id="GO:0005829">
    <property type="term" value="C:cytosol"/>
    <property type="evidence" value="ECO:0007669"/>
    <property type="project" value="TreeGrafter"/>
</dbReference>
<dbReference type="PIRSF" id="PIRSF037677">
    <property type="entry name" value="DNA_mis_repair_Msh6"/>
    <property type="match status" value="1"/>
</dbReference>
<comment type="similarity">
    <text evidence="1 9 10">Belongs to the DNA mismatch repair MutS family.</text>
</comment>
<dbReference type="Pfam" id="PF00488">
    <property type="entry name" value="MutS_V"/>
    <property type="match status" value="1"/>
</dbReference>
<keyword evidence="7 9" id="KW-0234">DNA repair</keyword>
<dbReference type="CDD" id="cd03284">
    <property type="entry name" value="ABC_MutS1"/>
    <property type="match status" value="1"/>
</dbReference>
<dbReference type="InterPro" id="IPR007861">
    <property type="entry name" value="DNA_mismatch_repair_MutS_clamp"/>
</dbReference>
<dbReference type="InterPro" id="IPR027417">
    <property type="entry name" value="P-loop_NTPase"/>
</dbReference>
<dbReference type="InterPro" id="IPR007860">
    <property type="entry name" value="DNA_mmatch_repair_MutS_con_dom"/>
</dbReference>
<dbReference type="NCBIfam" id="NF003810">
    <property type="entry name" value="PRK05399.1"/>
    <property type="match status" value="1"/>
</dbReference>
<dbReference type="FunFam" id="3.40.50.300:FF:000870">
    <property type="entry name" value="MutS protein homolog 4"/>
    <property type="match status" value="1"/>
</dbReference>
<dbReference type="InterPro" id="IPR036678">
    <property type="entry name" value="MutS_con_dom_sf"/>
</dbReference>
<protein>
    <recommendedName>
        <fullName evidence="2 9">DNA mismatch repair protein MutS</fullName>
    </recommendedName>
</protein>
<keyword evidence="4 9" id="KW-0227">DNA damage</keyword>
<keyword evidence="5 9" id="KW-0067">ATP-binding</keyword>
<dbReference type="InterPro" id="IPR016151">
    <property type="entry name" value="DNA_mismatch_repair_MutS_N"/>
</dbReference>
<feature type="binding site" evidence="9">
    <location>
        <begin position="627"/>
        <end position="634"/>
    </location>
    <ligand>
        <name>ATP</name>
        <dbReference type="ChEBI" id="CHEBI:30616"/>
    </ligand>
</feature>
<dbReference type="Pfam" id="PF05192">
    <property type="entry name" value="MutS_III"/>
    <property type="match status" value="1"/>
</dbReference>
<evidence type="ECO:0000256" key="4">
    <source>
        <dbReference type="ARBA" id="ARBA00022763"/>
    </source>
</evidence>
<dbReference type="Pfam" id="PF05190">
    <property type="entry name" value="MutS_IV"/>
    <property type="match status" value="1"/>
</dbReference>
<evidence type="ECO:0000259" key="11">
    <source>
        <dbReference type="PROSITE" id="PS00486"/>
    </source>
</evidence>
<sequence length="911" mass="100526">MGTFDLQTESLSQFTPAMRQFVEIKRRYPEQLVLFRMGDFYETFFDDAAKANRLIGITLTKRGKMPDGTPIPMAGIPMVSLDQYVARLVKMGESVVIAEQQGVPGKGPTMERKISRIITPGTLTETALLPEKSDSVLLAVAAPKRRRKGDAGYGFVWLTLSSGDFRAENVSAEQFESELARIAPSEILVPEHLKQTLRDTHPELVLTSMPDWHFDAAHGEENLKKVFGLDNLDAWEIEGFPLVLEAANALLDYTAETQVDALPFIRPLKLVTENEFIVIDPASRRNLEISDTVRRDAGELTLFSVLDGCRSAMGSRELKRWLNQPLRGADAARARHDAIERLVTDTDDRARLSEALNALPDIERIASRIALGSVRPRELASLRDALPAVRALGAVFADSPAALFADLCRALAVPETVATLLREALLEEPAVQLRDGDVIASGFNEELKTLRDLRDNTGQFLLDLEARERQATGLSTLRVEFNKVHGFYIEVSKAQSKDVPLHYHRRQTLKNTERYITPELKSYEDKALSAKERSSALERELYLEVVKRLQPEVERLMAAASALSQFDALLSLAEHAIEYRWVKPRLTGRTGLSIAGGRHPVVETAIENYVPNDCRLDENRRMLVITGPNMGGKSTYMRSVALIVLLAWAGSFVPAASAEIGPVDRIHTRIGASDDLARGRSTFMVEMTEAATILHQATDRSLVLMDEIGRGTSTYDGLSLAAAIAQSLVEDARAYTLFATHYFELTKFAEELRGVANVHVAATQAKSRVVFLHEITEGPANRSYGIAVAQLAGVPPKVVRRAREVLRDLEAGKMPGMQPSLFDLPHDPLLDAPAADDFGDDAFEEKAPGVSPEDLRPFLDRVEALCATDLDSLTPRAALELLYGTLPALKTALEETEARFEASEKSNASDA</sequence>
<keyword evidence="3 9" id="KW-0547">Nucleotide-binding</keyword>
<dbReference type="GO" id="GO:0140664">
    <property type="term" value="F:ATP-dependent DNA damage sensor activity"/>
    <property type="evidence" value="ECO:0007669"/>
    <property type="project" value="InterPro"/>
</dbReference>
<dbReference type="Pfam" id="PF01624">
    <property type="entry name" value="MutS_I"/>
    <property type="match status" value="1"/>
</dbReference>
<evidence type="ECO:0000256" key="6">
    <source>
        <dbReference type="ARBA" id="ARBA00023125"/>
    </source>
</evidence>
<dbReference type="AlphaFoldDB" id="A0A2Z6ICS5"/>
<name>A0A2Z6ICS5_9BURK</name>
<dbReference type="Gene3D" id="3.40.50.300">
    <property type="entry name" value="P-loop containing nucleotide triphosphate hydrolases"/>
    <property type="match status" value="1"/>
</dbReference>
<dbReference type="RefSeq" id="WP_120176563.1">
    <property type="nucleotide sequence ID" value="NZ_AP018786.1"/>
</dbReference>
<dbReference type="Proteomes" id="UP000271003">
    <property type="component" value="Chromosome"/>
</dbReference>
<dbReference type="Gene3D" id="3.40.1170.10">
    <property type="entry name" value="DNA repair protein MutS, domain I"/>
    <property type="match status" value="1"/>
</dbReference>
<dbReference type="Pfam" id="PF05188">
    <property type="entry name" value="MutS_II"/>
    <property type="match status" value="1"/>
</dbReference>
<evidence type="ECO:0000256" key="10">
    <source>
        <dbReference type="RuleBase" id="RU003756"/>
    </source>
</evidence>
<evidence type="ECO:0000256" key="3">
    <source>
        <dbReference type="ARBA" id="ARBA00022741"/>
    </source>
</evidence>
<dbReference type="KEGG" id="sutt:SUTMEG_07890"/>
<dbReference type="GO" id="GO:0030983">
    <property type="term" value="F:mismatched DNA binding"/>
    <property type="evidence" value="ECO:0007669"/>
    <property type="project" value="InterPro"/>
</dbReference>
<dbReference type="GO" id="GO:0003684">
    <property type="term" value="F:damaged DNA binding"/>
    <property type="evidence" value="ECO:0007669"/>
    <property type="project" value="UniProtKB-UniRule"/>
</dbReference>
<dbReference type="InterPro" id="IPR036187">
    <property type="entry name" value="DNA_mismatch_repair_MutS_sf"/>
</dbReference>
<dbReference type="SUPFAM" id="SSF52540">
    <property type="entry name" value="P-loop containing nucleoside triphosphate hydrolases"/>
    <property type="match status" value="1"/>
</dbReference>
<keyword evidence="13" id="KW-1185">Reference proteome</keyword>
<dbReference type="Gene3D" id="6.10.140.430">
    <property type="match status" value="1"/>
</dbReference>
<dbReference type="SUPFAM" id="SSF53150">
    <property type="entry name" value="DNA repair protein MutS, domain II"/>
    <property type="match status" value="1"/>
</dbReference>
<dbReference type="PANTHER" id="PTHR11361:SF34">
    <property type="entry name" value="DNA MISMATCH REPAIR PROTEIN MSH1, MITOCHONDRIAL"/>
    <property type="match status" value="1"/>
</dbReference>
<comment type="function">
    <text evidence="8 9">This protein is involved in the repair of mismatches in DNA. It is possible that it carries out the mismatch recognition step. This protein has a weak ATPase activity.</text>
</comment>
<evidence type="ECO:0000313" key="13">
    <source>
        <dbReference type="Proteomes" id="UP000271003"/>
    </source>
</evidence>
<dbReference type="GO" id="GO:0006298">
    <property type="term" value="P:mismatch repair"/>
    <property type="evidence" value="ECO:0007669"/>
    <property type="project" value="UniProtKB-UniRule"/>
</dbReference>
<accession>A0A2Z6ICS5</accession>
<dbReference type="SMART" id="SM00534">
    <property type="entry name" value="MUTSac"/>
    <property type="match status" value="1"/>
</dbReference>
<dbReference type="PANTHER" id="PTHR11361">
    <property type="entry name" value="DNA MISMATCH REPAIR PROTEIN MUTS FAMILY MEMBER"/>
    <property type="match status" value="1"/>
</dbReference>
<evidence type="ECO:0000256" key="8">
    <source>
        <dbReference type="ARBA" id="ARBA00024647"/>
    </source>
</evidence>
<dbReference type="InterPro" id="IPR007695">
    <property type="entry name" value="DNA_mismatch_repair_MutS-lik_N"/>
</dbReference>
<dbReference type="HAMAP" id="MF_00096">
    <property type="entry name" value="MutS"/>
    <property type="match status" value="1"/>
</dbReference>
<evidence type="ECO:0000256" key="1">
    <source>
        <dbReference type="ARBA" id="ARBA00006271"/>
    </source>
</evidence>
<evidence type="ECO:0000313" key="12">
    <source>
        <dbReference type="EMBL" id="BBF22898.1"/>
    </source>
</evidence>
<dbReference type="InterPro" id="IPR005748">
    <property type="entry name" value="DNA_mismatch_repair_MutS"/>
</dbReference>
<evidence type="ECO:0000256" key="5">
    <source>
        <dbReference type="ARBA" id="ARBA00022840"/>
    </source>
</evidence>
<evidence type="ECO:0000256" key="2">
    <source>
        <dbReference type="ARBA" id="ARBA00021982"/>
    </source>
</evidence>